<proteinExistence type="predicted"/>
<organism evidence="1 2">
    <name type="scientific">Pseudomonas aeruginosa</name>
    <dbReference type="NCBI Taxonomy" id="287"/>
    <lineage>
        <taxon>Bacteria</taxon>
        <taxon>Pseudomonadati</taxon>
        <taxon>Pseudomonadota</taxon>
        <taxon>Gammaproteobacteria</taxon>
        <taxon>Pseudomonadales</taxon>
        <taxon>Pseudomonadaceae</taxon>
        <taxon>Pseudomonas</taxon>
    </lineage>
</organism>
<reference evidence="1" key="1">
    <citation type="submission" date="2020-01" db="EMBL/GenBank/DDBJ databases">
        <title>Bacteria Cultured from War Wounds Associated with the Conflict in Eastern Ukraine.</title>
        <authorList>
            <person name="Snesrud E."/>
            <person name="Galac M.R."/>
            <person name="Mc Gann P."/>
            <person name="Valentine K."/>
            <person name="Viacheslav K."/>
        </authorList>
    </citation>
    <scope>NUCLEOTIDE SEQUENCE</scope>
    <source>
        <strain evidence="1">VNMU148</strain>
    </source>
</reference>
<feature type="non-terminal residue" evidence="1">
    <location>
        <position position="33"/>
    </location>
</feature>
<dbReference type="Proteomes" id="UP000644192">
    <property type="component" value="Unassembled WGS sequence"/>
</dbReference>
<gene>
    <name evidence="1" type="ORF">GUL26_25425</name>
</gene>
<sequence>MLRSLTVLLLAFALLLGSAVARAAPRELTWSQL</sequence>
<evidence type="ECO:0000313" key="2">
    <source>
        <dbReference type="Proteomes" id="UP000644192"/>
    </source>
</evidence>
<protein>
    <submittedName>
        <fullName evidence="1">DUF3299 domain-containing protein</fullName>
    </submittedName>
</protein>
<comment type="caution">
    <text evidence="1">The sequence shown here is derived from an EMBL/GenBank/DDBJ whole genome shotgun (WGS) entry which is preliminary data.</text>
</comment>
<accession>A0A6B1YJW4</accession>
<dbReference type="EMBL" id="WXZT01000021">
    <property type="protein sequence ID" value="MZZ15607.1"/>
    <property type="molecule type" value="Genomic_DNA"/>
</dbReference>
<evidence type="ECO:0000313" key="1">
    <source>
        <dbReference type="EMBL" id="MZZ15607.1"/>
    </source>
</evidence>
<name>A0A6B1YJW4_PSEAI</name>
<dbReference type="AlphaFoldDB" id="A0A6B1YJW4"/>